<dbReference type="Proteomes" id="UP000479000">
    <property type="component" value="Unassembled WGS sequence"/>
</dbReference>
<keyword evidence="3" id="KW-1185">Reference proteome</keyword>
<evidence type="ECO:0000256" key="1">
    <source>
        <dbReference type="SAM" id="MobiDB-lite"/>
    </source>
</evidence>
<organism evidence="2 3">
    <name type="scientific">Nesidiocoris tenuis</name>
    <dbReference type="NCBI Taxonomy" id="355587"/>
    <lineage>
        <taxon>Eukaryota</taxon>
        <taxon>Metazoa</taxon>
        <taxon>Ecdysozoa</taxon>
        <taxon>Arthropoda</taxon>
        <taxon>Hexapoda</taxon>
        <taxon>Insecta</taxon>
        <taxon>Pterygota</taxon>
        <taxon>Neoptera</taxon>
        <taxon>Paraneoptera</taxon>
        <taxon>Hemiptera</taxon>
        <taxon>Heteroptera</taxon>
        <taxon>Panheteroptera</taxon>
        <taxon>Cimicomorpha</taxon>
        <taxon>Miridae</taxon>
        <taxon>Dicyphina</taxon>
        <taxon>Nesidiocoris</taxon>
    </lineage>
</organism>
<accession>A0A6H5H3M2</accession>
<dbReference type="EMBL" id="CADCXU010023057">
    <property type="protein sequence ID" value="CAB0010568.1"/>
    <property type="molecule type" value="Genomic_DNA"/>
</dbReference>
<dbReference type="AlphaFoldDB" id="A0A6H5H3M2"/>
<gene>
    <name evidence="2" type="ORF">NTEN_LOCUS15609</name>
</gene>
<evidence type="ECO:0000313" key="3">
    <source>
        <dbReference type="Proteomes" id="UP000479000"/>
    </source>
</evidence>
<proteinExistence type="predicted"/>
<name>A0A6H5H3M2_9HEMI</name>
<feature type="region of interest" description="Disordered" evidence="1">
    <location>
        <begin position="64"/>
        <end position="116"/>
    </location>
</feature>
<sequence length="172" mass="19076">MLYIEYEPTCLTGELDFHCQTHPKIERIIKINSSKWSMGNMSLREFKVCSVRAWVSQPRPLDILPTQNKHSTNGANVTRGEKRRHHDQSSACPLQGAGTPTRPYLPAKVPTSTNDLKRFPYNNDTITAAASTITNTNSTATTTSIITTIITSTYTTIITPTNTTTETNTNTT</sequence>
<feature type="compositionally biased region" description="Polar residues" evidence="1">
    <location>
        <begin position="65"/>
        <end position="76"/>
    </location>
</feature>
<protein>
    <submittedName>
        <fullName evidence="2">Uncharacterized protein</fullName>
    </submittedName>
</protein>
<evidence type="ECO:0000313" key="2">
    <source>
        <dbReference type="EMBL" id="CAB0010568.1"/>
    </source>
</evidence>
<reference evidence="2 3" key="1">
    <citation type="submission" date="2020-02" db="EMBL/GenBank/DDBJ databases">
        <authorList>
            <person name="Ferguson B K."/>
        </authorList>
    </citation>
    <scope>NUCLEOTIDE SEQUENCE [LARGE SCALE GENOMIC DNA]</scope>
</reference>